<protein>
    <submittedName>
        <fullName evidence="2">Alpha/beta hydrolase</fullName>
    </submittedName>
</protein>
<dbReference type="Gene3D" id="3.40.50.1820">
    <property type="entry name" value="alpha/beta hydrolase"/>
    <property type="match status" value="1"/>
</dbReference>
<dbReference type="SUPFAM" id="SSF53474">
    <property type="entry name" value="alpha/beta-Hydrolases"/>
    <property type="match status" value="1"/>
</dbReference>
<dbReference type="InterPro" id="IPR050266">
    <property type="entry name" value="AB_hydrolase_sf"/>
</dbReference>
<comment type="caution">
    <text evidence="2">The sequence shown here is derived from an EMBL/GenBank/DDBJ whole genome shotgun (WGS) entry which is preliminary data.</text>
</comment>
<dbReference type="PRINTS" id="PR00412">
    <property type="entry name" value="EPOXHYDRLASE"/>
</dbReference>
<reference evidence="2" key="1">
    <citation type="submission" date="2021-05" db="EMBL/GenBank/DDBJ databases">
        <authorList>
            <person name="Pietrasiak N."/>
            <person name="Ward R."/>
            <person name="Stajich J.E."/>
            <person name="Kurbessoian T."/>
        </authorList>
    </citation>
    <scope>NUCLEOTIDE SEQUENCE</scope>
    <source>
        <strain evidence="2">HA4357-MV3</strain>
    </source>
</reference>
<feature type="domain" description="AB hydrolase-1" evidence="1">
    <location>
        <begin position="27"/>
        <end position="181"/>
    </location>
</feature>
<sequence length="290" mass="33618">MSVRQTLAKPDIQLSYLEWNQNQDQEPLLLLHGLADHALVWSSLGDYLAPQYHIVAPDLRGHGESSKPEKDYSFESAIADLEALMNKLGWTSTHVIAHSWSGKLACIWARQNPERLRSMIIVDPIFIWQMPSFLRVTFPILYRFLSFLKAMGPFASYEEAEKQARQLTAYKGWSPLQQKVFQAGIEQKPDGSWGSKFTITARDRIFEEVMQVPGLTVPIHIPTLFVQPEKGVNRQEWQLKPYKTYLKNLQLCQVPGNHWPFLTQPEAFNQTVKDYLQQQAREDYLIHREH</sequence>
<organism evidence="2 3">
    <name type="scientific">Pelatocladus maniniholoensis HA4357-MV3</name>
    <dbReference type="NCBI Taxonomy" id="1117104"/>
    <lineage>
        <taxon>Bacteria</taxon>
        <taxon>Bacillati</taxon>
        <taxon>Cyanobacteriota</taxon>
        <taxon>Cyanophyceae</taxon>
        <taxon>Nostocales</taxon>
        <taxon>Nostocaceae</taxon>
        <taxon>Pelatocladus</taxon>
    </lineage>
</organism>
<dbReference type="AlphaFoldDB" id="A0A9E3H4K9"/>
<proteinExistence type="predicted"/>
<dbReference type="GO" id="GO:0016020">
    <property type="term" value="C:membrane"/>
    <property type="evidence" value="ECO:0007669"/>
    <property type="project" value="TreeGrafter"/>
</dbReference>
<dbReference type="InterPro" id="IPR000639">
    <property type="entry name" value="Epox_hydrolase-like"/>
</dbReference>
<dbReference type="EMBL" id="JAHHHW010000033">
    <property type="protein sequence ID" value="MBW4430832.1"/>
    <property type="molecule type" value="Genomic_DNA"/>
</dbReference>
<keyword evidence="2" id="KW-0378">Hydrolase</keyword>
<dbReference type="Pfam" id="PF00561">
    <property type="entry name" value="Abhydrolase_1"/>
    <property type="match status" value="1"/>
</dbReference>
<dbReference type="Proteomes" id="UP000813215">
    <property type="component" value="Unassembled WGS sequence"/>
</dbReference>
<evidence type="ECO:0000313" key="2">
    <source>
        <dbReference type="EMBL" id="MBW4430832.1"/>
    </source>
</evidence>
<dbReference type="GO" id="GO:0016787">
    <property type="term" value="F:hydrolase activity"/>
    <property type="evidence" value="ECO:0007669"/>
    <property type="project" value="UniProtKB-KW"/>
</dbReference>
<evidence type="ECO:0000313" key="3">
    <source>
        <dbReference type="Proteomes" id="UP000813215"/>
    </source>
</evidence>
<reference evidence="2" key="2">
    <citation type="journal article" date="2022" name="Microbiol. Resour. Announc.">
        <title>Metagenome Sequencing to Explore Phylogenomics of Terrestrial Cyanobacteria.</title>
        <authorList>
            <person name="Ward R.D."/>
            <person name="Stajich J.E."/>
            <person name="Johansen J.R."/>
            <person name="Huntemann M."/>
            <person name="Clum A."/>
            <person name="Foster B."/>
            <person name="Foster B."/>
            <person name="Roux S."/>
            <person name="Palaniappan K."/>
            <person name="Varghese N."/>
            <person name="Mukherjee S."/>
            <person name="Reddy T.B.K."/>
            <person name="Daum C."/>
            <person name="Copeland A."/>
            <person name="Chen I.A."/>
            <person name="Ivanova N.N."/>
            <person name="Kyrpides N.C."/>
            <person name="Shapiro N."/>
            <person name="Eloe-Fadrosh E.A."/>
            <person name="Pietrasiak N."/>
        </authorList>
    </citation>
    <scope>NUCLEOTIDE SEQUENCE</scope>
    <source>
        <strain evidence="2">HA4357-MV3</strain>
    </source>
</reference>
<dbReference type="PRINTS" id="PR00111">
    <property type="entry name" value="ABHYDROLASE"/>
</dbReference>
<evidence type="ECO:0000259" key="1">
    <source>
        <dbReference type="Pfam" id="PF00561"/>
    </source>
</evidence>
<dbReference type="InterPro" id="IPR029058">
    <property type="entry name" value="AB_hydrolase_fold"/>
</dbReference>
<dbReference type="PANTHER" id="PTHR43798">
    <property type="entry name" value="MONOACYLGLYCEROL LIPASE"/>
    <property type="match status" value="1"/>
</dbReference>
<name>A0A9E3H4K9_9NOST</name>
<dbReference type="PANTHER" id="PTHR43798:SF33">
    <property type="entry name" value="HYDROLASE, PUTATIVE (AFU_ORTHOLOGUE AFUA_2G14860)-RELATED"/>
    <property type="match status" value="1"/>
</dbReference>
<gene>
    <name evidence="2" type="ORF">KME28_03555</name>
</gene>
<dbReference type="InterPro" id="IPR000073">
    <property type="entry name" value="AB_hydrolase_1"/>
</dbReference>
<accession>A0A9E3H4K9</accession>